<comment type="caution">
    <text evidence="8">The sequence shown here is derived from an EMBL/GenBank/DDBJ whole genome shotgun (WGS) entry which is preliminary data.</text>
</comment>
<evidence type="ECO:0000256" key="6">
    <source>
        <dbReference type="ARBA" id="ARBA00023180"/>
    </source>
</evidence>
<keyword evidence="6" id="KW-0325">Glycoprotein</keyword>
<feature type="transmembrane region" description="Helical" evidence="7">
    <location>
        <begin position="434"/>
        <end position="461"/>
    </location>
</feature>
<evidence type="ECO:0000313" key="9">
    <source>
        <dbReference type="Proteomes" id="UP001217089"/>
    </source>
</evidence>
<accession>A0ABQ9FNP4</accession>
<name>A0ABQ9FNP4_TEGGR</name>
<dbReference type="EMBL" id="JARBDR010000214">
    <property type="protein sequence ID" value="KAJ8318892.1"/>
    <property type="molecule type" value="Genomic_DNA"/>
</dbReference>
<keyword evidence="4 7" id="KW-1133">Transmembrane helix</keyword>
<feature type="transmembrane region" description="Helical" evidence="7">
    <location>
        <begin position="171"/>
        <end position="192"/>
    </location>
</feature>
<dbReference type="Pfam" id="PF05478">
    <property type="entry name" value="Prominin"/>
    <property type="match status" value="1"/>
</dbReference>
<keyword evidence="5 7" id="KW-0472">Membrane</keyword>
<evidence type="ECO:0000256" key="3">
    <source>
        <dbReference type="ARBA" id="ARBA00022692"/>
    </source>
</evidence>
<feature type="transmembrane region" description="Helical" evidence="7">
    <location>
        <begin position="481"/>
        <end position="514"/>
    </location>
</feature>
<evidence type="ECO:0000256" key="2">
    <source>
        <dbReference type="ARBA" id="ARBA00006058"/>
    </source>
</evidence>
<protein>
    <submittedName>
        <fullName evidence="8">Uncharacterized protein</fullName>
    </submittedName>
</protein>
<dbReference type="Proteomes" id="UP001217089">
    <property type="component" value="Unassembled WGS sequence"/>
</dbReference>
<reference evidence="8 9" key="1">
    <citation type="submission" date="2022-12" db="EMBL/GenBank/DDBJ databases">
        <title>Chromosome-level genome of Tegillarca granosa.</title>
        <authorList>
            <person name="Kim J."/>
        </authorList>
    </citation>
    <scope>NUCLEOTIDE SEQUENCE [LARGE SCALE GENOMIC DNA]</scope>
    <source>
        <strain evidence="8">Teg-2019</strain>
        <tissue evidence="8">Adductor muscle</tissue>
    </source>
</reference>
<dbReference type="InterPro" id="IPR008795">
    <property type="entry name" value="Prominin"/>
</dbReference>
<organism evidence="8 9">
    <name type="scientific">Tegillarca granosa</name>
    <name type="common">Malaysian cockle</name>
    <name type="synonym">Anadara granosa</name>
    <dbReference type="NCBI Taxonomy" id="220873"/>
    <lineage>
        <taxon>Eukaryota</taxon>
        <taxon>Metazoa</taxon>
        <taxon>Spiralia</taxon>
        <taxon>Lophotrochozoa</taxon>
        <taxon>Mollusca</taxon>
        <taxon>Bivalvia</taxon>
        <taxon>Autobranchia</taxon>
        <taxon>Pteriomorphia</taxon>
        <taxon>Arcoida</taxon>
        <taxon>Arcoidea</taxon>
        <taxon>Arcidae</taxon>
        <taxon>Tegillarca</taxon>
    </lineage>
</organism>
<feature type="transmembrane region" description="Helical" evidence="7">
    <location>
        <begin position="792"/>
        <end position="817"/>
    </location>
</feature>
<keyword evidence="9" id="KW-1185">Reference proteome</keyword>
<comment type="similarity">
    <text evidence="2">Belongs to the prominin family.</text>
</comment>
<keyword evidence="3 7" id="KW-0812">Transmembrane</keyword>
<dbReference type="PANTHER" id="PTHR22730">
    <property type="entry name" value="PROMININ PROM PROTEIN"/>
    <property type="match status" value="1"/>
</dbReference>
<feature type="transmembrane region" description="Helical" evidence="7">
    <location>
        <begin position="121"/>
        <end position="150"/>
    </location>
</feature>
<dbReference type="PANTHER" id="PTHR22730:SF1">
    <property type="entry name" value="PROMININ-LIKE PROTEIN"/>
    <property type="match status" value="1"/>
</dbReference>
<evidence type="ECO:0000256" key="4">
    <source>
        <dbReference type="ARBA" id="ARBA00022989"/>
    </source>
</evidence>
<evidence type="ECO:0000313" key="8">
    <source>
        <dbReference type="EMBL" id="KAJ8318892.1"/>
    </source>
</evidence>
<proteinExistence type="inferred from homology"/>
<evidence type="ECO:0000256" key="1">
    <source>
        <dbReference type="ARBA" id="ARBA00004141"/>
    </source>
</evidence>
<sequence length="886" mass="98468">MYGGVLIVLKENKKMKFILYVLLSVILSNSLYFKVNGQNNTVPPNQQNAVTSGTSEELSPLEKGVQTFYDIVHNFLDSVQKDDFVYSGGTFNLTTLEEIFSKSEYSRLQQEWQQVASVFSGFAACIVVGLLFIIFMPIAGCCWCCCYCCCKRCGKAKSKDDPPYAKCKRSTCCVLLFVVAVMMLAGAIVASISNEILHQKLENTDNKGPVGKLNTSFKAIEQYAASTVVEIQTKTNRSLSRTTAEIKQNISNAVTSTVDAVQKEIKSDTLLHQTEQLGKDASDIKSKLDTFNTTLNRVNKLNTDIQSKLKEVSDNITAVCPTGCLDVSSLSTNTDFTNVGDLQDIASNLGNALNIENLTSTAKSEFENIKRNVTNKIETKINDSLNQVDNITAEVQSKLEEVNKTVQPFIDSINKEVNPKLSDLDEFFKTNGDYWWYAGIGTSCLILLVVLFYLLSMLFGVFGERPGHGAQCCNKGAANNFIVAGVVCSFLFAWILMLLVLILFTIGGMSYILFCRNLNNGVENIEKYEVIVESVASVSLKSTLYGDKNVDISIGSVLRDCKNNMALYSALKLENKFDLQQLLDVSQVTKEVDKIRNQGFLEDIGNIQIIPTDLQDQLNNFASSGIGTVNFTQYDEQFNKNVINFDFTATINNLKRAENSSRNSDEAAAIRAQREALEDLNQNEINWLRGNITNLNTSISNLRDKTNILNVTNSLIASLETAQKDFNNNGKTIVNNTMQATLNSIVATITREASDLVNMITNDTGKCRQVYDSAQDITDAICITILDPLNGFWFGMGWALFFYIPCIIFGLCLGNLYQRENRYDKEEARRKKRQEQDFDSPDMEMYHGGGGYNGYHGSSSDNVPLTGGNLEGMGIIRLILFLTFNK</sequence>
<evidence type="ECO:0000256" key="7">
    <source>
        <dbReference type="SAM" id="Phobius"/>
    </source>
</evidence>
<dbReference type="Gene3D" id="1.20.120.20">
    <property type="entry name" value="Apolipoprotein"/>
    <property type="match status" value="1"/>
</dbReference>
<gene>
    <name evidence="8" type="ORF">KUTeg_003983</name>
</gene>
<evidence type="ECO:0000256" key="5">
    <source>
        <dbReference type="ARBA" id="ARBA00023136"/>
    </source>
</evidence>
<comment type="subcellular location">
    <subcellularLocation>
        <location evidence="1">Membrane</location>
        <topology evidence="1">Multi-pass membrane protein</topology>
    </subcellularLocation>
</comment>